<reference evidence="2 3" key="1">
    <citation type="submission" date="2017-01" db="EMBL/GenBank/DDBJ databases">
        <title>Novel large sulfur bacteria in the metagenomes of groundwater-fed chemosynthetic microbial mats in the Lake Huron basin.</title>
        <authorList>
            <person name="Sharrar A.M."/>
            <person name="Flood B.E."/>
            <person name="Bailey J.V."/>
            <person name="Jones D.S."/>
            <person name="Biddanda B."/>
            <person name="Ruberg S.A."/>
            <person name="Marcus D.N."/>
            <person name="Dick G.J."/>
        </authorList>
    </citation>
    <scope>NUCLEOTIDE SEQUENCE [LARGE SCALE GENOMIC DNA]</scope>
    <source>
        <strain evidence="2">A7</strain>
    </source>
</reference>
<proteinExistence type="inferred from homology"/>
<organism evidence="2 3">
    <name type="scientific">Rhodoferax ferrireducens</name>
    <dbReference type="NCBI Taxonomy" id="192843"/>
    <lineage>
        <taxon>Bacteria</taxon>
        <taxon>Pseudomonadati</taxon>
        <taxon>Pseudomonadota</taxon>
        <taxon>Betaproteobacteria</taxon>
        <taxon>Burkholderiales</taxon>
        <taxon>Comamonadaceae</taxon>
        <taxon>Rhodoferax</taxon>
    </lineage>
</organism>
<evidence type="ECO:0000313" key="2">
    <source>
        <dbReference type="EMBL" id="OQW89162.1"/>
    </source>
</evidence>
<dbReference type="PANTHER" id="PTHR28255">
    <property type="match status" value="1"/>
</dbReference>
<evidence type="ECO:0000313" key="3">
    <source>
        <dbReference type="Proteomes" id="UP000192505"/>
    </source>
</evidence>
<gene>
    <name evidence="2" type="ORF">BWK72_04185</name>
</gene>
<name>A0A1W9KWY0_9BURK</name>
<sequence length="163" mass="17599">MDINQDLATIALQEARLRFKAFDEETAWVLGSLLRTYAKARAAAVVIEVRLARETVFFHAMPGTAAANADWARRKRNTVELVNRSSYATGLALQKDGNSLEAKMGLPPRDYASHGGSFPIAVEGVGCIGVVTVSGLPQREDHKLVVQALAELTGVPLLEIALD</sequence>
<protein>
    <recommendedName>
        <fullName evidence="1">UPF0303 protein BWK72_04185</fullName>
    </recommendedName>
</protein>
<dbReference type="SUPFAM" id="SSF143744">
    <property type="entry name" value="GlcG-like"/>
    <property type="match status" value="1"/>
</dbReference>
<comment type="similarity">
    <text evidence="1">Belongs to the UPF0303 family.</text>
</comment>
<comment type="caution">
    <text evidence="2">The sequence shown here is derived from an EMBL/GenBank/DDBJ whole genome shotgun (WGS) entry which is preliminary data.</text>
</comment>
<evidence type="ECO:0000256" key="1">
    <source>
        <dbReference type="HAMAP-Rule" id="MF_00761"/>
    </source>
</evidence>
<dbReference type="InterPro" id="IPR010371">
    <property type="entry name" value="YBR137W-like"/>
</dbReference>
<accession>A0A1W9KWY0</accession>
<dbReference type="EMBL" id="MTEI01000002">
    <property type="protein sequence ID" value="OQW89162.1"/>
    <property type="molecule type" value="Genomic_DNA"/>
</dbReference>
<dbReference type="Pfam" id="PF03928">
    <property type="entry name" value="HbpS-like"/>
    <property type="match status" value="1"/>
</dbReference>
<dbReference type="Gene3D" id="3.30.450.150">
    <property type="entry name" value="Haem-degrading domain"/>
    <property type="match status" value="1"/>
</dbReference>
<dbReference type="PIRSF" id="PIRSF008757">
    <property type="entry name" value="UCP008757"/>
    <property type="match status" value="1"/>
</dbReference>
<dbReference type="HAMAP" id="MF_00761">
    <property type="entry name" value="UPF0303"/>
    <property type="match status" value="1"/>
</dbReference>
<dbReference type="PANTHER" id="PTHR28255:SF1">
    <property type="entry name" value="UPF0303 PROTEIN YBR137W"/>
    <property type="match status" value="1"/>
</dbReference>
<dbReference type="InterPro" id="IPR005624">
    <property type="entry name" value="PduO/GlcC-like"/>
</dbReference>
<dbReference type="InterPro" id="IPR038084">
    <property type="entry name" value="PduO/GlcC-like_sf"/>
</dbReference>
<dbReference type="Proteomes" id="UP000192505">
    <property type="component" value="Unassembled WGS sequence"/>
</dbReference>
<dbReference type="NCBIfam" id="NF002696">
    <property type="entry name" value="PRK02487.1-5"/>
    <property type="match status" value="1"/>
</dbReference>
<dbReference type="AlphaFoldDB" id="A0A1W9KWY0"/>